<dbReference type="GO" id="GO:0005774">
    <property type="term" value="C:vacuolar membrane"/>
    <property type="evidence" value="ECO:0007669"/>
    <property type="project" value="UniProtKB-SubCell"/>
</dbReference>
<evidence type="ECO:0000256" key="2">
    <source>
        <dbReference type="ARBA" id="ARBA00022554"/>
    </source>
</evidence>
<keyword evidence="2" id="KW-0926">Vacuole</keyword>
<name>A0AAN7TMK6_9MYCE</name>
<dbReference type="Pfam" id="PF03105">
    <property type="entry name" value="SPX"/>
    <property type="match status" value="2"/>
</dbReference>
<reference evidence="7 8" key="1">
    <citation type="submission" date="2023-11" db="EMBL/GenBank/DDBJ databases">
        <title>Dfirmibasis_genome.</title>
        <authorList>
            <person name="Edelbroek B."/>
            <person name="Kjellin J."/>
            <person name="Jerlstrom-Hultqvist J."/>
            <person name="Soderbom F."/>
        </authorList>
    </citation>
    <scope>NUCLEOTIDE SEQUENCE [LARGE SCALE GENOMIC DNA]</scope>
    <source>
        <strain evidence="7 8">TNS-C-14</strain>
    </source>
</reference>
<comment type="subcellular location">
    <subcellularLocation>
        <location evidence="1">Vacuole membrane</location>
        <topology evidence="1">Multi-pass membrane protein</topology>
    </subcellularLocation>
</comment>
<dbReference type="GO" id="GO:0006799">
    <property type="term" value="P:polyphosphate biosynthetic process"/>
    <property type="evidence" value="ECO:0007669"/>
    <property type="project" value="UniProtKB-ARBA"/>
</dbReference>
<feature type="domain" description="SPX" evidence="6">
    <location>
        <begin position="1"/>
        <end position="155"/>
    </location>
</feature>
<protein>
    <recommendedName>
        <fullName evidence="6">SPX domain-containing protein</fullName>
    </recommendedName>
</protein>
<dbReference type="PROSITE" id="PS51382">
    <property type="entry name" value="SPX"/>
    <property type="match status" value="1"/>
</dbReference>
<evidence type="ECO:0000256" key="3">
    <source>
        <dbReference type="ARBA" id="ARBA00022692"/>
    </source>
</evidence>
<dbReference type="CDD" id="cd14447">
    <property type="entry name" value="SPX"/>
    <property type="match status" value="1"/>
</dbReference>
<dbReference type="PANTHER" id="PTHR46140">
    <property type="entry name" value="VACUOLAR TRANSPORTER CHAPERONE 1-RELATED"/>
    <property type="match status" value="1"/>
</dbReference>
<comment type="caution">
    <text evidence="7">The sequence shown here is derived from an EMBL/GenBank/DDBJ whole genome shotgun (WGS) entry which is preliminary data.</text>
</comment>
<keyword evidence="3" id="KW-0812">Transmembrane</keyword>
<evidence type="ECO:0000313" key="8">
    <source>
        <dbReference type="Proteomes" id="UP001344447"/>
    </source>
</evidence>
<dbReference type="InterPro" id="IPR004331">
    <property type="entry name" value="SPX_dom"/>
</dbReference>
<evidence type="ECO:0000259" key="6">
    <source>
        <dbReference type="PROSITE" id="PS51382"/>
    </source>
</evidence>
<keyword evidence="8" id="KW-1185">Reference proteome</keyword>
<sequence length="209" mass="24682">MKFGKYLRNNMISRYEEIYIDYKGLKKLLMDLGAVEEERKSKQAKPHGNNNNNNNKNYILQFQASQQVSDRNSKFLLSVWNQFQKVDRFIQDNEKDLSSKSNYMESSKDAQLIISCIKEVEELQSFVQLNLDGFRKILKKFDKKFTITIGHEYFKNMIYSHFQAKISVLNYYSSKLSNIYSLQFGDPEELKNSERSESGVFSFCMDEQE</sequence>
<evidence type="ECO:0000256" key="4">
    <source>
        <dbReference type="ARBA" id="ARBA00022989"/>
    </source>
</evidence>
<dbReference type="Proteomes" id="UP001344447">
    <property type="component" value="Unassembled WGS sequence"/>
</dbReference>
<accession>A0AAN7TMK6</accession>
<keyword evidence="5" id="KW-0472">Membrane</keyword>
<organism evidence="7 8">
    <name type="scientific">Dictyostelium firmibasis</name>
    <dbReference type="NCBI Taxonomy" id="79012"/>
    <lineage>
        <taxon>Eukaryota</taxon>
        <taxon>Amoebozoa</taxon>
        <taxon>Evosea</taxon>
        <taxon>Eumycetozoa</taxon>
        <taxon>Dictyostelia</taxon>
        <taxon>Dictyosteliales</taxon>
        <taxon>Dictyosteliaceae</taxon>
        <taxon>Dictyostelium</taxon>
    </lineage>
</organism>
<evidence type="ECO:0000313" key="7">
    <source>
        <dbReference type="EMBL" id="KAK5575849.1"/>
    </source>
</evidence>
<dbReference type="InterPro" id="IPR051572">
    <property type="entry name" value="VTC_Complex_Subunit"/>
</dbReference>
<evidence type="ECO:0000256" key="5">
    <source>
        <dbReference type="ARBA" id="ARBA00023136"/>
    </source>
</evidence>
<dbReference type="EMBL" id="JAVFKY010000005">
    <property type="protein sequence ID" value="KAK5575849.1"/>
    <property type="molecule type" value="Genomic_DNA"/>
</dbReference>
<keyword evidence="4" id="KW-1133">Transmembrane helix</keyword>
<dbReference type="AlphaFoldDB" id="A0AAN7TMK6"/>
<evidence type="ECO:0000256" key="1">
    <source>
        <dbReference type="ARBA" id="ARBA00004128"/>
    </source>
</evidence>
<proteinExistence type="predicted"/>
<gene>
    <name evidence="7" type="ORF">RB653_006983</name>
</gene>
<dbReference type="PANTHER" id="PTHR46140:SF1">
    <property type="entry name" value="VACUOLAR TRANSPORTER CHAPERONE COMPLEX SUBUNIT 4-RELATED"/>
    <property type="match status" value="1"/>
</dbReference>